<proteinExistence type="predicted"/>
<dbReference type="SUPFAM" id="SSF55797">
    <property type="entry name" value="PR-1-like"/>
    <property type="match status" value="1"/>
</dbReference>
<dbReference type="InterPro" id="IPR014044">
    <property type="entry name" value="CAP_dom"/>
</dbReference>
<dbReference type="Proteomes" id="UP000425178">
    <property type="component" value="Chromosome"/>
</dbReference>
<dbReference type="InterPro" id="IPR035940">
    <property type="entry name" value="CAP_sf"/>
</dbReference>
<keyword evidence="3" id="KW-1185">Reference proteome</keyword>
<dbReference type="AlphaFoldDB" id="A0A6B8VJ78"/>
<evidence type="ECO:0000313" key="2">
    <source>
        <dbReference type="EMBL" id="QGU05422.1"/>
    </source>
</evidence>
<gene>
    <name evidence="2" type="ORF">CETAM_10895</name>
</gene>
<dbReference type="Gene3D" id="3.40.33.10">
    <property type="entry name" value="CAP"/>
    <property type="match status" value="1"/>
</dbReference>
<protein>
    <recommendedName>
        <fullName evidence="1">SCP domain-containing protein</fullName>
    </recommendedName>
</protein>
<evidence type="ECO:0000313" key="3">
    <source>
        <dbReference type="Proteomes" id="UP000425178"/>
    </source>
</evidence>
<organism evidence="2 3">
    <name type="scientific">Corynebacterium comes</name>
    <dbReference type="NCBI Taxonomy" id="2675218"/>
    <lineage>
        <taxon>Bacteria</taxon>
        <taxon>Bacillati</taxon>
        <taxon>Actinomycetota</taxon>
        <taxon>Actinomycetes</taxon>
        <taxon>Mycobacteriales</taxon>
        <taxon>Corynebacteriaceae</taxon>
        <taxon>Corynebacterium</taxon>
    </lineage>
</organism>
<dbReference type="EMBL" id="CP046453">
    <property type="protein sequence ID" value="QGU05422.1"/>
    <property type="molecule type" value="Genomic_DNA"/>
</dbReference>
<name>A0A6B8VJ78_9CORY</name>
<feature type="domain" description="SCP" evidence="1">
    <location>
        <begin position="67"/>
        <end position="161"/>
    </location>
</feature>
<dbReference type="KEGG" id="ccoe:CETAM_10895"/>
<accession>A0A6B8VJ78</accession>
<sequence length="167" mass="18244">MTDLLSKLGMFLSVAGLVMSLITGVPRADDSGSSDLPGQTPSDYEVPDLDRQSELELIRNDVNLAIKHLRHEEGAPPVLMDPVNLQLHAQRWAEHTAVTGRQDNSPQNVTMIQHSLPEAGASGHAFVDAWLHSQAHTDVLLDERYTFYGIGVAVGHGRVWVAVQFSS</sequence>
<dbReference type="Pfam" id="PF00188">
    <property type="entry name" value="CAP"/>
    <property type="match status" value="1"/>
</dbReference>
<evidence type="ECO:0000259" key="1">
    <source>
        <dbReference type="Pfam" id="PF00188"/>
    </source>
</evidence>
<reference evidence="2 3" key="1">
    <citation type="journal article" date="2021" name="Int. J. Syst. Evol. Microbiol.">
        <title>Classification of three corynebacterial strains isolated from a small paddock in North Rhine-Westphalia: proposal of &lt;i&gt;Corynebacterium kalinowskii&lt;/i&gt; sp. nov., &lt;i&gt;Corynebacterium comes&lt;/i&gt; sp. nov. and &lt;i&gt;Corynebacterium occultum&lt;/i&gt; sp. nov.</title>
        <authorList>
            <person name="Schaffert L."/>
            <person name="Ruwe M."/>
            <person name="Milse J."/>
            <person name="Hanuschka K."/>
            <person name="Ortseifen V."/>
            <person name="Droste J."/>
            <person name="Brandt D."/>
            <person name="Schl L."/>
            <person name="Kutter Y."/>
            <person name="Vinke S."/>
            <person name="Vieh P."/>
            <person name="Jacob L."/>
            <person name="L N.C."/>
            <person name="Schulte-Berndt E."/>
            <person name="Hain C."/>
            <person name="Linder M."/>
            <person name="Schmidt P."/>
            <person name="Wollenschl L."/>
            <person name="Luttermann T."/>
            <person name="Thieme E."/>
            <person name="Hassa J."/>
            <person name="Haak M."/>
            <person name="Wittchen M."/>
            <person name="Mentz A."/>
            <person name="Persicke M."/>
            <person name="Busche T."/>
            <person name="R C."/>
        </authorList>
    </citation>
    <scope>NUCLEOTIDE SEQUENCE [LARGE SCALE GENOMIC DNA]</scope>
    <source>
        <strain evidence="2 3">2019</strain>
    </source>
</reference>
<dbReference type="RefSeq" id="WP_156228871.1">
    <property type="nucleotide sequence ID" value="NZ_CP046453.1"/>
</dbReference>